<proteinExistence type="predicted"/>
<keyword evidence="3" id="KW-1185">Reference proteome</keyword>
<evidence type="ECO:0000256" key="1">
    <source>
        <dbReference type="SAM" id="SignalP"/>
    </source>
</evidence>
<feature type="chain" id="PRO_5019441140" evidence="1">
    <location>
        <begin position="20"/>
        <end position="278"/>
    </location>
</feature>
<dbReference type="OrthoDB" id="9126735at2"/>
<organism evidence="2 3">
    <name type="scientific">Aliidiomarina minuta</name>
    <dbReference type="NCBI Taxonomy" id="880057"/>
    <lineage>
        <taxon>Bacteria</taxon>
        <taxon>Pseudomonadati</taxon>
        <taxon>Pseudomonadota</taxon>
        <taxon>Gammaproteobacteria</taxon>
        <taxon>Alteromonadales</taxon>
        <taxon>Idiomarinaceae</taxon>
        <taxon>Aliidiomarina</taxon>
    </lineage>
</organism>
<dbReference type="RefSeq" id="WP_126801996.1">
    <property type="nucleotide sequence ID" value="NZ_PIPL01000001.1"/>
</dbReference>
<protein>
    <submittedName>
        <fullName evidence="2">DUF3034 domain-containing protein</fullName>
    </submittedName>
</protein>
<keyword evidence="1" id="KW-0732">Signal</keyword>
<dbReference type="Proteomes" id="UP000288293">
    <property type="component" value="Unassembled WGS sequence"/>
</dbReference>
<feature type="signal peptide" evidence="1">
    <location>
        <begin position="1"/>
        <end position="19"/>
    </location>
</feature>
<gene>
    <name evidence="2" type="ORF">CWE09_00755</name>
</gene>
<reference evidence="2 3" key="1">
    <citation type="journal article" date="2011" name="Front. Microbiol.">
        <title>Genomic signatures of strain selection and enhancement in Bacillus atrophaeus var. globigii, a historical biowarfare simulant.</title>
        <authorList>
            <person name="Gibbons H.S."/>
            <person name="Broomall S.M."/>
            <person name="McNew L.A."/>
            <person name="Daligault H."/>
            <person name="Chapman C."/>
            <person name="Bruce D."/>
            <person name="Karavis M."/>
            <person name="Krepps M."/>
            <person name="McGregor P.A."/>
            <person name="Hong C."/>
            <person name="Park K.H."/>
            <person name="Akmal A."/>
            <person name="Feldman A."/>
            <person name="Lin J.S."/>
            <person name="Chang W.E."/>
            <person name="Higgs B.W."/>
            <person name="Demirev P."/>
            <person name="Lindquist J."/>
            <person name="Liem A."/>
            <person name="Fochler E."/>
            <person name="Read T.D."/>
            <person name="Tapia R."/>
            <person name="Johnson S."/>
            <person name="Bishop-Lilly K.A."/>
            <person name="Detter C."/>
            <person name="Han C."/>
            <person name="Sozhamannan S."/>
            <person name="Rosenzweig C.N."/>
            <person name="Skowronski E.W."/>
        </authorList>
    </citation>
    <scope>NUCLEOTIDE SEQUENCE [LARGE SCALE GENOMIC DNA]</scope>
    <source>
        <strain evidence="2 3">MLST1</strain>
    </source>
</reference>
<sequence>MKYILIALLLASFMSTAQATGGRLLATGGVTTVEGSSGGGIVPWATLSGYAEDDEVSAIATLSALHLDDFDLKVAAASVNFYNRLELSVAQQDFNLTTLGAGEIRQQVFGAKYRIVGDLIYGKLPQFAMGIQYKRNRDFAVPQSIGSQHDDDFDIYLAASRAWLNGPFNRTWVASLTARATRANQMGLLGFGGDANNSHEVMIEGSLGIFLNRSVVVGVEYRQKPDNLAAVEEDDWMDVFVAWFPSKSVSLTAGWADLGDIAGFTSQSGAYMSIQASF</sequence>
<dbReference type="InterPro" id="IPR021393">
    <property type="entry name" value="DUF3034"/>
</dbReference>
<dbReference type="EMBL" id="PIPL01000001">
    <property type="protein sequence ID" value="RUO25298.1"/>
    <property type="molecule type" value="Genomic_DNA"/>
</dbReference>
<accession>A0A432W5F2</accession>
<dbReference type="AlphaFoldDB" id="A0A432W5F2"/>
<evidence type="ECO:0000313" key="3">
    <source>
        <dbReference type="Proteomes" id="UP000288293"/>
    </source>
</evidence>
<name>A0A432W5F2_9GAMM</name>
<dbReference type="Pfam" id="PF11231">
    <property type="entry name" value="DUF3034"/>
    <property type="match status" value="1"/>
</dbReference>
<comment type="caution">
    <text evidence="2">The sequence shown here is derived from an EMBL/GenBank/DDBJ whole genome shotgun (WGS) entry which is preliminary data.</text>
</comment>
<evidence type="ECO:0000313" key="2">
    <source>
        <dbReference type="EMBL" id="RUO25298.1"/>
    </source>
</evidence>